<dbReference type="Pfam" id="PF02634">
    <property type="entry name" value="FdhD-NarQ"/>
    <property type="match status" value="1"/>
</dbReference>
<dbReference type="PANTHER" id="PTHR30592">
    <property type="entry name" value="FORMATE DEHYDROGENASE"/>
    <property type="match status" value="1"/>
</dbReference>
<keyword evidence="5" id="KW-1185">Reference proteome</keyword>
<dbReference type="HAMAP" id="MF_00187">
    <property type="entry name" value="FdhD"/>
    <property type="match status" value="1"/>
</dbReference>
<dbReference type="InterPro" id="IPR003786">
    <property type="entry name" value="FdhD"/>
</dbReference>
<comment type="caution">
    <text evidence="3">Lacks conserved residue(s) required for the propagation of feature annotation.</text>
</comment>
<evidence type="ECO:0000313" key="5">
    <source>
        <dbReference type="Proteomes" id="UP000254575"/>
    </source>
</evidence>
<dbReference type="EMBL" id="UHIA01000004">
    <property type="protein sequence ID" value="SUO97448.1"/>
    <property type="molecule type" value="Genomic_DNA"/>
</dbReference>
<name>A0A380MYT1_9GAMM</name>
<dbReference type="PANTHER" id="PTHR30592:SF1">
    <property type="entry name" value="SULFUR CARRIER PROTEIN FDHD"/>
    <property type="match status" value="1"/>
</dbReference>
<evidence type="ECO:0000256" key="2">
    <source>
        <dbReference type="ARBA" id="ARBA00023150"/>
    </source>
</evidence>
<organism evidence="4 5">
    <name type="scientific">Suttonella indologenes</name>
    <dbReference type="NCBI Taxonomy" id="13276"/>
    <lineage>
        <taxon>Bacteria</taxon>
        <taxon>Pseudomonadati</taxon>
        <taxon>Pseudomonadota</taxon>
        <taxon>Gammaproteobacteria</taxon>
        <taxon>Cardiobacteriales</taxon>
        <taxon>Cardiobacteriaceae</taxon>
        <taxon>Suttonella</taxon>
    </lineage>
</organism>
<dbReference type="GO" id="GO:0006777">
    <property type="term" value="P:Mo-molybdopterin cofactor biosynthetic process"/>
    <property type="evidence" value="ECO:0007669"/>
    <property type="project" value="UniProtKB-UniRule"/>
</dbReference>
<sequence length="268" mass="29077">MQPLSSHPILRRQGQMLSPSQDILAEEVPIALVYNGISHAVLMASPQDLAELAIGFSLSEGILSRIEQLYDLQIEEQPLNAYSQALRIELRIAGERFHLLQQRRRHMSGRSSCGLCGIDSLQAALPDIAPVARRNPLPLSDIQRALADMDAAQILRRQTGSLHAAAWAVKGDILALYEDVGRHNALDKLLGHLAQTGFNSEDGAVLISSRASYEMIAKAAGMGISCLVAVSAATALALRLAEHSGICLIGYARPEQQNIYTHPEHIQA</sequence>
<dbReference type="Proteomes" id="UP000254575">
    <property type="component" value="Unassembled WGS sequence"/>
</dbReference>
<protein>
    <recommendedName>
        <fullName evidence="3">Sulfur carrier protein FdhD</fullName>
    </recommendedName>
</protein>
<dbReference type="InterPro" id="IPR016193">
    <property type="entry name" value="Cytidine_deaminase-like"/>
</dbReference>
<comment type="subcellular location">
    <subcellularLocation>
        <location evidence="3">Cytoplasm</location>
    </subcellularLocation>
</comment>
<gene>
    <name evidence="3" type="primary">fdhD</name>
    <name evidence="4" type="ORF">NCTC10717_01456</name>
</gene>
<keyword evidence="2 3" id="KW-0501">Molybdenum cofactor biosynthesis</keyword>
<dbReference type="SUPFAM" id="SSF53927">
    <property type="entry name" value="Cytidine deaminase-like"/>
    <property type="match status" value="1"/>
</dbReference>
<dbReference type="Gene3D" id="3.10.20.10">
    <property type="match status" value="1"/>
</dbReference>
<dbReference type="Gene3D" id="3.40.140.10">
    <property type="entry name" value="Cytidine Deaminase, domain 2"/>
    <property type="match status" value="1"/>
</dbReference>
<comment type="function">
    <text evidence="3">Required for formate dehydrogenase (FDH) activity. Acts as a sulfur carrier protein that transfers sulfur from IscS to the molybdenum cofactor prior to its insertion into FDH.</text>
</comment>
<keyword evidence="1 3" id="KW-0963">Cytoplasm</keyword>
<evidence type="ECO:0000313" key="4">
    <source>
        <dbReference type="EMBL" id="SUO97448.1"/>
    </source>
</evidence>
<evidence type="ECO:0000256" key="1">
    <source>
        <dbReference type="ARBA" id="ARBA00022490"/>
    </source>
</evidence>
<evidence type="ECO:0000256" key="3">
    <source>
        <dbReference type="HAMAP-Rule" id="MF_00187"/>
    </source>
</evidence>
<dbReference type="AlphaFoldDB" id="A0A380MYT1"/>
<reference evidence="4 5" key="1">
    <citation type="submission" date="2018-06" db="EMBL/GenBank/DDBJ databases">
        <authorList>
            <consortium name="Pathogen Informatics"/>
            <person name="Doyle S."/>
        </authorList>
    </citation>
    <scope>NUCLEOTIDE SEQUENCE [LARGE SCALE GENOMIC DNA]</scope>
    <source>
        <strain evidence="4 5">NCTC10717</strain>
    </source>
</reference>
<comment type="similarity">
    <text evidence="3">Belongs to the FdhD family.</text>
</comment>
<dbReference type="GO" id="GO:0016783">
    <property type="term" value="F:sulfurtransferase activity"/>
    <property type="evidence" value="ECO:0007669"/>
    <property type="project" value="InterPro"/>
</dbReference>
<feature type="active site" description="Cysteine persulfide intermediate" evidence="3">
    <location>
        <position position="113"/>
    </location>
</feature>
<dbReference type="NCBIfam" id="TIGR00129">
    <property type="entry name" value="fdhD_narQ"/>
    <property type="match status" value="1"/>
</dbReference>
<dbReference type="GO" id="GO:0005737">
    <property type="term" value="C:cytoplasm"/>
    <property type="evidence" value="ECO:0007669"/>
    <property type="project" value="UniProtKB-SubCell"/>
</dbReference>
<proteinExistence type="inferred from homology"/>
<accession>A0A380MYT1</accession>
<dbReference type="PIRSF" id="PIRSF015626">
    <property type="entry name" value="FdhD"/>
    <property type="match status" value="1"/>
</dbReference>
<dbReference type="OrthoDB" id="3197277at2"/>
<dbReference type="GO" id="GO:0097163">
    <property type="term" value="F:sulfur carrier activity"/>
    <property type="evidence" value="ECO:0007669"/>
    <property type="project" value="UniProtKB-UniRule"/>
</dbReference>